<organism evidence="1 2">
    <name type="scientific">Methanosalsum zhilinae (strain DSM 4017 / NBRC 107636 / OCM 62 / WeN5)</name>
    <name type="common">Methanohalophilus zhilinae</name>
    <dbReference type="NCBI Taxonomy" id="679901"/>
    <lineage>
        <taxon>Archaea</taxon>
        <taxon>Methanobacteriati</taxon>
        <taxon>Methanobacteriota</taxon>
        <taxon>Stenosarchaea group</taxon>
        <taxon>Methanomicrobia</taxon>
        <taxon>Methanosarcinales</taxon>
        <taxon>Methanosarcinaceae</taxon>
        <taxon>Methanosalsum</taxon>
    </lineage>
</organism>
<protein>
    <recommendedName>
        <fullName evidence="3">DUF2150 family protein</fullName>
    </recommendedName>
</protein>
<keyword evidence="2" id="KW-1185">Reference proteome</keyword>
<gene>
    <name evidence="1" type="ordered locus">Mzhil_0472</name>
</gene>
<accession>F7XPS2</accession>
<dbReference type="OrthoDB" id="145435at2157"/>
<dbReference type="STRING" id="679901.Mzhil_0472"/>
<evidence type="ECO:0000313" key="1">
    <source>
        <dbReference type="EMBL" id="AEH60346.1"/>
    </source>
</evidence>
<dbReference type="EMBL" id="CP002101">
    <property type="protein sequence ID" value="AEH60346.1"/>
    <property type="molecule type" value="Genomic_DNA"/>
</dbReference>
<dbReference type="GeneID" id="10822079"/>
<name>F7XPS2_METZD</name>
<dbReference type="KEGG" id="mzh:Mzhil_0472"/>
<dbReference type="PIRSF" id="PIRSF022079">
    <property type="entry name" value="UCP022079"/>
    <property type="match status" value="1"/>
</dbReference>
<dbReference type="InterPro" id="IPR014518">
    <property type="entry name" value="UCP022079"/>
</dbReference>
<dbReference type="Proteomes" id="UP000006622">
    <property type="component" value="Chromosome"/>
</dbReference>
<sequence length="206" mass="23025">MVEEQIHQEFYTKKRWNNWINKVKEADLKLTNEESGELDDTGLLLVNMQDDVILACLKVIAKFERDAVSQREALHILSQIKDIVLEEIEPISEDIDMMFDSIQTSLMGALAACECYINGSYEKDANIEELFKAAVESEEQDDIDSVFRYVAEIGASVLAGAKLPESLLEDVQYGPVAELMDGIDSISAAMVGADSYKEDDGDYEPV</sequence>
<dbReference type="Pfam" id="PF09920">
    <property type="entry name" value="DUF2150"/>
    <property type="match status" value="1"/>
</dbReference>
<proteinExistence type="predicted"/>
<dbReference type="AlphaFoldDB" id="F7XPS2"/>
<dbReference type="RefSeq" id="WP_013897785.1">
    <property type="nucleotide sequence ID" value="NC_015676.1"/>
</dbReference>
<reference evidence="1 2" key="1">
    <citation type="submission" date="2010-07" db="EMBL/GenBank/DDBJ databases">
        <title>The complete genome of Methanosalsum zhilinae DSM 4017.</title>
        <authorList>
            <consortium name="US DOE Joint Genome Institute (JGI-PGF)"/>
            <person name="Lucas S."/>
            <person name="Copeland A."/>
            <person name="Lapidus A."/>
            <person name="Glavina del Rio T."/>
            <person name="Dalin E."/>
            <person name="Tice H."/>
            <person name="Bruce D."/>
            <person name="Goodwin L."/>
            <person name="Pitluck S."/>
            <person name="Kyrpides N."/>
            <person name="Mavromatis K."/>
            <person name="Ovchinnikova G."/>
            <person name="Daligault H."/>
            <person name="Detter J.C."/>
            <person name="Han C."/>
            <person name="Tapia R."/>
            <person name="Larimer F."/>
            <person name="Land M."/>
            <person name="Hauser L."/>
            <person name="Markowitz V."/>
            <person name="Cheng J.-F."/>
            <person name="Hugenholtz P."/>
            <person name="Woyke T."/>
            <person name="Wu D."/>
            <person name="Spring S."/>
            <person name="Schueler E."/>
            <person name="Brambilla E."/>
            <person name="Klenk H.-P."/>
            <person name="Eisen J.A."/>
        </authorList>
    </citation>
    <scope>NUCLEOTIDE SEQUENCE [LARGE SCALE GENOMIC DNA]</scope>
    <source>
        <strain evidence="2">DSM 4017 / NBRC 107636 / OCM 62 / WeN5</strain>
    </source>
</reference>
<dbReference type="HOGENOM" id="CLU_114819_0_0_2"/>
<evidence type="ECO:0000313" key="2">
    <source>
        <dbReference type="Proteomes" id="UP000006622"/>
    </source>
</evidence>
<evidence type="ECO:0008006" key="3">
    <source>
        <dbReference type="Google" id="ProtNLM"/>
    </source>
</evidence>